<gene>
    <name evidence="1" type="ORF">FIBSPDRAFT_783370</name>
</gene>
<sequence length="75" mass="8471">MLSQPQPIGPTASSRYAHDADPFVVYSRSLHNYTLGLWTESRRLAEEKTRSRLLLKKEDDVERRRSAPVAASSAV</sequence>
<evidence type="ECO:0000313" key="1">
    <source>
        <dbReference type="EMBL" id="KZP25371.1"/>
    </source>
</evidence>
<dbReference type="Proteomes" id="UP000076532">
    <property type="component" value="Unassembled WGS sequence"/>
</dbReference>
<protein>
    <submittedName>
        <fullName evidence="1">Uncharacterized protein</fullName>
    </submittedName>
</protein>
<proteinExistence type="predicted"/>
<evidence type="ECO:0000313" key="2">
    <source>
        <dbReference type="Proteomes" id="UP000076532"/>
    </source>
</evidence>
<dbReference type="OrthoDB" id="3200519at2759"/>
<reference evidence="1 2" key="1">
    <citation type="journal article" date="2016" name="Mol. Biol. Evol.">
        <title>Comparative Genomics of Early-Diverging Mushroom-Forming Fungi Provides Insights into the Origins of Lignocellulose Decay Capabilities.</title>
        <authorList>
            <person name="Nagy L.G."/>
            <person name="Riley R."/>
            <person name="Tritt A."/>
            <person name="Adam C."/>
            <person name="Daum C."/>
            <person name="Floudas D."/>
            <person name="Sun H."/>
            <person name="Yadav J.S."/>
            <person name="Pangilinan J."/>
            <person name="Larsson K.H."/>
            <person name="Matsuura K."/>
            <person name="Barry K."/>
            <person name="Labutti K."/>
            <person name="Kuo R."/>
            <person name="Ohm R.A."/>
            <person name="Bhattacharya S.S."/>
            <person name="Shirouzu T."/>
            <person name="Yoshinaga Y."/>
            <person name="Martin F.M."/>
            <person name="Grigoriev I.V."/>
            <person name="Hibbett D.S."/>
        </authorList>
    </citation>
    <scope>NUCLEOTIDE SEQUENCE [LARGE SCALE GENOMIC DNA]</scope>
    <source>
        <strain evidence="1 2">CBS 109695</strain>
    </source>
</reference>
<accession>A0A166NTS0</accession>
<name>A0A166NTS0_9AGAM</name>
<keyword evidence="2" id="KW-1185">Reference proteome</keyword>
<organism evidence="1 2">
    <name type="scientific">Athelia psychrophila</name>
    <dbReference type="NCBI Taxonomy" id="1759441"/>
    <lineage>
        <taxon>Eukaryota</taxon>
        <taxon>Fungi</taxon>
        <taxon>Dikarya</taxon>
        <taxon>Basidiomycota</taxon>
        <taxon>Agaricomycotina</taxon>
        <taxon>Agaricomycetes</taxon>
        <taxon>Agaricomycetidae</taxon>
        <taxon>Atheliales</taxon>
        <taxon>Atheliaceae</taxon>
        <taxon>Athelia</taxon>
    </lineage>
</organism>
<dbReference type="AlphaFoldDB" id="A0A166NTS0"/>
<dbReference type="EMBL" id="KV417521">
    <property type="protein sequence ID" value="KZP25371.1"/>
    <property type="molecule type" value="Genomic_DNA"/>
</dbReference>